<name>A0A382DXU8_9ZZZZ</name>
<proteinExistence type="predicted"/>
<evidence type="ECO:0000313" key="1">
    <source>
        <dbReference type="EMBL" id="SVB42523.1"/>
    </source>
</evidence>
<dbReference type="Pfam" id="PF06082">
    <property type="entry name" value="YjbH"/>
    <property type="match status" value="1"/>
</dbReference>
<feature type="non-terminal residue" evidence="1">
    <location>
        <position position="1"/>
    </location>
</feature>
<organism evidence="1">
    <name type="scientific">marine metagenome</name>
    <dbReference type="NCBI Taxonomy" id="408172"/>
    <lineage>
        <taxon>unclassified sequences</taxon>
        <taxon>metagenomes</taxon>
        <taxon>ecological metagenomes</taxon>
    </lineage>
</organism>
<dbReference type="AlphaFoldDB" id="A0A382DXU8"/>
<protein>
    <submittedName>
        <fullName evidence="1">Uncharacterized protein</fullName>
    </submittedName>
</protein>
<feature type="non-terminal residue" evidence="1">
    <location>
        <position position="545"/>
    </location>
</feature>
<accession>A0A382DXU8</accession>
<reference evidence="1" key="1">
    <citation type="submission" date="2018-05" db="EMBL/GenBank/DDBJ databases">
        <authorList>
            <person name="Lanie J.A."/>
            <person name="Ng W.-L."/>
            <person name="Kazmierczak K.M."/>
            <person name="Andrzejewski T.M."/>
            <person name="Davidsen T.M."/>
            <person name="Wayne K.J."/>
            <person name="Tettelin H."/>
            <person name="Glass J.I."/>
            <person name="Rusch D."/>
            <person name="Podicherti R."/>
            <person name="Tsui H.-C.T."/>
            <person name="Winkler M.E."/>
        </authorList>
    </citation>
    <scope>NUCLEOTIDE SEQUENCE</scope>
</reference>
<gene>
    <name evidence="1" type="ORF">METZ01_LOCUS195377</name>
</gene>
<sequence length="545" mass="61662">VAKALLCLLIIFLTKPLKAELDDYFPKDPGPTSSNYGDTGLLEIPTARLMPEGSFKIGINSFDPYEVTAMTATPFSWLEATFRYTELENQLYSPYPSFSGNQSLKDKAFDFKFRLFEETNRFPSVVIGLRDVGGTGLFASEYIAASKQFGPVDLTAGLGWGHLGRTGDLNNPLVSIHDSFKERAGYTGEGGELGYRAWFSGEEIGLFGGLEYRFKRLGTRLKIEYDTSDQSQAVSPLVPIRVSSRVNFGLSFPVGQWGEYSIGYQRGNVLQFSFFLKSDFSKKNLVPKFDPPPPLARLNRSQKEKLKTDKNFFYRTLLTNMNKYQLYLQAATKEGNKLEVTVNQNKYRSYARATGRAARVAASLSPEEIEIVEIYHLNANSEVAKISLNREHFLKAVEKEISPQELFLSSEMDSAYPRHMDRAEFRPKPKLPDVSWKMAPALRTHIGGPEAFFLGQVWWRTDIVALLARGLTLYTTLGINIYDNFDQFNNPSYSELPHVRSDVQEYLSEGRTNIARMKLDYIWSPLKDVYARLDLGLIEEMYGGA</sequence>
<dbReference type="InterPro" id="IPR010344">
    <property type="entry name" value="YbjH"/>
</dbReference>
<dbReference type="EMBL" id="UINC01041363">
    <property type="protein sequence ID" value="SVB42523.1"/>
    <property type="molecule type" value="Genomic_DNA"/>
</dbReference>